<dbReference type="FunFam" id="2.60.40.10:FF:000791">
    <property type="entry name" value="Two-component system sensor histidine kinase/response regulator"/>
    <property type="match status" value="1"/>
</dbReference>
<dbReference type="PROSITE" id="PS01124">
    <property type="entry name" value="HTH_ARAC_FAMILY_2"/>
    <property type="match status" value="1"/>
</dbReference>
<keyword evidence="7" id="KW-0067">ATP-binding</keyword>
<keyword evidence="3 12" id="KW-0597">Phosphoprotein</keyword>
<evidence type="ECO:0000313" key="18">
    <source>
        <dbReference type="Proteomes" id="UP000031408"/>
    </source>
</evidence>
<dbReference type="InterPro" id="IPR005467">
    <property type="entry name" value="His_kinase_dom"/>
</dbReference>
<dbReference type="Pfam" id="PF07495">
    <property type="entry name" value="Y_Y_Y"/>
    <property type="match status" value="1"/>
</dbReference>
<dbReference type="InterPro" id="IPR003661">
    <property type="entry name" value="HisK_dim/P_dom"/>
</dbReference>
<dbReference type="CDD" id="cd17574">
    <property type="entry name" value="REC_OmpR"/>
    <property type="match status" value="1"/>
</dbReference>
<dbReference type="InterPro" id="IPR018062">
    <property type="entry name" value="HTH_AraC-typ_CS"/>
</dbReference>
<gene>
    <name evidence="17" type="ORF">OI18_03805</name>
</gene>
<evidence type="ECO:0000256" key="8">
    <source>
        <dbReference type="ARBA" id="ARBA00023012"/>
    </source>
</evidence>
<evidence type="ECO:0000256" key="2">
    <source>
        <dbReference type="ARBA" id="ARBA00012438"/>
    </source>
</evidence>
<proteinExistence type="predicted"/>
<dbReference type="SUPFAM" id="SSF47384">
    <property type="entry name" value="Homodimeric domain of signal transducing histidine kinase"/>
    <property type="match status" value="1"/>
</dbReference>
<dbReference type="Pfam" id="PF12833">
    <property type="entry name" value="HTH_18"/>
    <property type="match status" value="1"/>
</dbReference>
<dbReference type="Gene3D" id="1.10.287.130">
    <property type="match status" value="1"/>
</dbReference>
<dbReference type="FunFam" id="3.30.565.10:FF:000037">
    <property type="entry name" value="Hybrid sensor histidine kinase/response regulator"/>
    <property type="match status" value="1"/>
</dbReference>
<dbReference type="SUPFAM" id="SSF46689">
    <property type="entry name" value="Homeodomain-like"/>
    <property type="match status" value="1"/>
</dbReference>
<dbReference type="PANTHER" id="PTHR43547">
    <property type="entry name" value="TWO-COMPONENT HISTIDINE KINASE"/>
    <property type="match status" value="1"/>
</dbReference>
<evidence type="ECO:0000259" key="15">
    <source>
        <dbReference type="PROSITE" id="PS50109"/>
    </source>
</evidence>
<dbReference type="SMART" id="SM00388">
    <property type="entry name" value="HisKA"/>
    <property type="match status" value="1"/>
</dbReference>
<dbReference type="Pfam" id="PF00072">
    <property type="entry name" value="Response_reg"/>
    <property type="match status" value="1"/>
</dbReference>
<evidence type="ECO:0000256" key="6">
    <source>
        <dbReference type="ARBA" id="ARBA00022777"/>
    </source>
</evidence>
<protein>
    <recommendedName>
        <fullName evidence="2">histidine kinase</fullName>
        <ecNumber evidence="2">2.7.13.3</ecNumber>
    </recommendedName>
</protein>
<dbReference type="InterPro" id="IPR011110">
    <property type="entry name" value="Reg_prop"/>
</dbReference>
<keyword evidence="13" id="KW-0732">Signal</keyword>
<dbReference type="PROSITE" id="PS00041">
    <property type="entry name" value="HTH_ARAC_FAMILY_1"/>
    <property type="match status" value="1"/>
</dbReference>
<evidence type="ECO:0000256" key="10">
    <source>
        <dbReference type="ARBA" id="ARBA00023125"/>
    </source>
</evidence>
<dbReference type="STRING" id="1349421.OI18_03805"/>
<feature type="chain" id="PRO_5002149030" description="histidine kinase" evidence="13">
    <location>
        <begin position="20"/>
        <end position="1353"/>
    </location>
</feature>
<dbReference type="GO" id="GO:0005524">
    <property type="term" value="F:ATP binding"/>
    <property type="evidence" value="ECO:0007669"/>
    <property type="project" value="UniProtKB-KW"/>
</dbReference>
<dbReference type="SUPFAM" id="SSF63829">
    <property type="entry name" value="Calcium-dependent phosphotriesterase"/>
    <property type="match status" value="3"/>
</dbReference>
<dbReference type="InterPro" id="IPR004358">
    <property type="entry name" value="Sig_transdc_His_kin-like_C"/>
</dbReference>
<dbReference type="PROSITE" id="PS50109">
    <property type="entry name" value="HIS_KIN"/>
    <property type="match status" value="1"/>
</dbReference>
<dbReference type="PANTHER" id="PTHR43547:SF2">
    <property type="entry name" value="HYBRID SIGNAL TRANSDUCTION HISTIDINE KINASE C"/>
    <property type="match status" value="1"/>
</dbReference>
<dbReference type="InterPro" id="IPR018060">
    <property type="entry name" value="HTH_AraC"/>
</dbReference>
<evidence type="ECO:0000256" key="11">
    <source>
        <dbReference type="ARBA" id="ARBA00023163"/>
    </source>
</evidence>
<evidence type="ECO:0000313" key="17">
    <source>
        <dbReference type="EMBL" id="KIC95778.1"/>
    </source>
</evidence>
<dbReference type="SMART" id="SM00387">
    <property type="entry name" value="HATPase_c"/>
    <property type="match status" value="1"/>
</dbReference>
<sequence>MRFASCLILLLLYTFQLTAQKEDLMFSRLDIYSGLSHNQVNALLQDQQGFLWFGTMSGLNRYDGHNLKVFRHSQADAGSIIDNYISSLYELPDNKMWVLTRNTPCIYNAQTEKFSPDVNKYLASLSLPAGNIISITRGDEDRYWFVYDSARLYKYDHRAKKAERFPANGTVAAVKEVSGHLWIVYRDGLIEKADIRSGKVVQTIAALGQLNPGDYNYNIFVDSDNDAWIWVAGTPKGLFQVRQNSIRQLNESTPGLKLNNNLITGMIEDRKGLLWVATDHGGINIIDKKIDHIRYITNDPRDPASISLNSITSLYKDDQGIIWIGTYKKGLNFLNEQIARFRHYHHQESQPGSLPFDDVNRFVEDNKGNLWIGTNGGGLIYFDRSKNSYRQYLHQPGNMNSLGNNVVVSLCIDHTGILWIGTYFGGLSSFDGRTFTHYKNVPSDTTSLSDDRVWEIFEDQNRNLWVGTLGGGLNLFNRKTNSFSRYLPTSYISALMEDRSGRLWVGTAIGLYIYEKGRSSPLLIQDNSTKNSLSNNNVITFLQDSNGQIWVGTREGLNLWNESGKNFEVFTMANGLPDNTILTITEDKQQNLWITTPNGLCKVQPDKGSDGKINLTVTNYDEINNLQGREFNENAALRTASGELIFGGPGGFNIIDPAKISNAPFPPRIVFTGLQVFNQPVDPGQEVNGRVLLPNSLTVSDKLELKYEENVFSVEFASPGYSHATRDKYAYMLEGFSNEWLYADGKQRRATFTNLDPGNYTLKVKMQLADGSWSQPKSLDIHVAPPFWRTPFAMVLYVLTVFGALYLGRRIIIDRARMRFEVQQQRREAERVQAIDRLKTKFFTNVSHEFRTPLSLILAPLEKLISNAGNPDQKKQLHLVQRNAKRLLNLVNQLLDFRKMEVEEIRLHPAIGDIIQFIRDITYSFSDIAEKKQTDLSFGTNIEHLEIYFDRDKMEKILFNLLSNAFKYTPGKGRVAVQLAYDEPVEGQNHGTLHIQVSDSGIGIPSDQHERIFERFFQSEVPAEMVNQGTGIGLAITREFVKLHNGTVTVRSEPEKGTCFTVSLPARKIYQQSPQAEDGLEEFTADQTLEADGQGNGHSSSVKTILVVEDNDDLRFYLKDNLKLQYKVIEAVNGVEGWEKARSLSPDLVVSDVMMPGMDGIELAKRIKGGTPTAHIPVILLTAMGSEERQLEGLQAGVNDYITKPFTFEILASKIRNLLAQQKLLQKRFQKQVEVNPEEITITPLDEQFIKQALAVIERNMDNPDFSVEEFSRDMHMSRVALYKKIVSLTGKAPLEFIRSIRLKRAAQLLQKSGKSISEIAWEVGFNNPKNFSKYFKEEFNVLPSQYAASVKH</sequence>
<accession>A0A0C1LK74</accession>
<evidence type="ECO:0000259" key="14">
    <source>
        <dbReference type="PROSITE" id="PS01124"/>
    </source>
</evidence>
<dbReference type="SUPFAM" id="SSF55874">
    <property type="entry name" value="ATPase domain of HSP90 chaperone/DNA topoisomerase II/histidine kinase"/>
    <property type="match status" value="1"/>
</dbReference>
<dbReference type="InterPro" id="IPR011006">
    <property type="entry name" value="CheY-like_superfamily"/>
</dbReference>
<feature type="signal peptide" evidence="13">
    <location>
        <begin position="1"/>
        <end position="19"/>
    </location>
</feature>
<dbReference type="FunFam" id="1.10.287.130:FF:000045">
    <property type="entry name" value="Two-component system sensor histidine kinase/response regulator"/>
    <property type="match status" value="1"/>
</dbReference>
<evidence type="ECO:0000256" key="7">
    <source>
        <dbReference type="ARBA" id="ARBA00022840"/>
    </source>
</evidence>
<comment type="catalytic activity">
    <reaction evidence="1">
        <text>ATP + protein L-histidine = ADP + protein N-phospho-L-histidine.</text>
        <dbReference type="EC" id="2.7.13.3"/>
    </reaction>
</comment>
<dbReference type="Gene3D" id="2.60.40.10">
    <property type="entry name" value="Immunoglobulins"/>
    <property type="match status" value="1"/>
</dbReference>
<dbReference type="Gene3D" id="2.130.10.10">
    <property type="entry name" value="YVTN repeat-like/Quinoprotein amine dehydrogenase"/>
    <property type="match status" value="2"/>
</dbReference>
<feature type="domain" description="Histidine kinase" evidence="15">
    <location>
        <begin position="845"/>
        <end position="1068"/>
    </location>
</feature>
<evidence type="ECO:0000256" key="12">
    <source>
        <dbReference type="PROSITE-ProRule" id="PRU00169"/>
    </source>
</evidence>
<dbReference type="InterPro" id="IPR036097">
    <property type="entry name" value="HisK_dim/P_sf"/>
</dbReference>
<dbReference type="GO" id="GO:0000155">
    <property type="term" value="F:phosphorelay sensor kinase activity"/>
    <property type="evidence" value="ECO:0007669"/>
    <property type="project" value="InterPro"/>
</dbReference>
<organism evidence="17 18">
    <name type="scientific">Flavihumibacter solisilvae</name>
    <dbReference type="NCBI Taxonomy" id="1349421"/>
    <lineage>
        <taxon>Bacteria</taxon>
        <taxon>Pseudomonadati</taxon>
        <taxon>Bacteroidota</taxon>
        <taxon>Chitinophagia</taxon>
        <taxon>Chitinophagales</taxon>
        <taxon>Chitinophagaceae</taxon>
        <taxon>Flavihumibacter</taxon>
    </lineage>
</organism>
<dbReference type="Pfam" id="PF02518">
    <property type="entry name" value="HATPase_c"/>
    <property type="match status" value="1"/>
</dbReference>
<comment type="caution">
    <text evidence="17">The sequence shown here is derived from an EMBL/GenBank/DDBJ whole genome shotgun (WGS) entry which is preliminary data.</text>
</comment>
<evidence type="ECO:0000256" key="9">
    <source>
        <dbReference type="ARBA" id="ARBA00023015"/>
    </source>
</evidence>
<keyword evidence="5" id="KW-0547">Nucleotide-binding</keyword>
<dbReference type="InterPro" id="IPR011123">
    <property type="entry name" value="Y_Y_Y"/>
</dbReference>
<dbReference type="InterPro" id="IPR009057">
    <property type="entry name" value="Homeodomain-like_sf"/>
</dbReference>
<dbReference type="InterPro" id="IPR036890">
    <property type="entry name" value="HATPase_C_sf"/>
</dbReference>
<dbReference type="InterPro" id="IPR003594">
    <property type="entry name" value="HATPase_dom"/>
</dbReference>
<dbReference type="SMART" id="SM00448">
    <property type="entry name" value="REC"/>
    <property type="match status" value="1"/>
</dbReference>
<keyword evidence="8" id="KW-0902">Two-component regulatory system</keyword>
<dbReference type="GO" id="GO:0003700">
    <property type="term" value="F:DNA-binding transcription factor activity"/>
    <property type="evidence" value="ECO:0007669"/>
    <property type="project" value="InterPro"/>
</dbReference>
<evidence type="ECO:0000256" key="1">
    <source>
        <dbReference type="ARBA" id="ARBA00000085"/>
    </source>
</evidence>
<dbReference type="InterPro" id="IPR013783">
    <property type="entry name" value="Ig-like_fold"/>
</dbReference>
<dbReference type="InterPro" id="IPR015943">
    <property type="entry name" value="WD40/YVTN_repeat-like_dom_sf"/>
</dbReference>
<evidence type="ECO:0000256" key="3">
    <source>
        <dbReference type="ARBA" id="ARBA00022553"/>
    </source>
</evidence>
<dbReference type="PRINTS" id="PR00344">
    <property type="entry name" value="BCTRLSENSOR"/>
</dbReference>
<feature type="domain" description="Response regulatory" evidence="16">
    <location>
        <begin position="1104"/>
        <end position="1219"/>
    </location>
</feature>
<feature type="domain" description="HTH araC/xylS-type" evidence="14">
    <location>
        <begin position="1251"/>
        <end position="1350"/>
    </location>
</feature>
<dbReference type="PROSITE" id="PS50110">
    <property type="entry name" value="RESPONSE_REGULATORY"/>
    <property type="match status" value="1"/>
</dbReference>
<reference evidence="17 18" key="1">
    <citation type="submission" date="2014-11" db="EMBL/GenBank/DDBJ databases">
        <title>Genome sequence of Flavihumibacter solisilvae 3-3.</title>
        <authorList>
            <person name="Zhou G."/>
            <person name="Li M."/>
            <person name="Wang G."/>
        </authorList>
    </citation>
    <scope>NUCLEOTIDE SEQUENCE [LARGE SCALE GENOMIC DNA]</scope>
    <source>
        <strain evidence="17 18">3-3</strain>
    </source>
</reference>
<dbReference type="OrthoDB" id="1489484at2"/>
<evidence type="ECO:0000256" key="5">
    <source>
        <dbReference type="ARBA" id="ARBA00022741"/>
    </source>
</evidence>
<keyword evidence="10" id="KW-0238">DNA-binding</keyword>
<dbReference type="Gene3D" id="1.10.10.60">
    <property type="entry name" value="Homeodomain-like"/>
    <property type="match status" value="1"/>
</dbReference>
<feature type="modified residue" description="4-aspartylphosphate" evidence="12">
    <location>
        <position position="1152"/>
    </location>
</feature>
<dbReference type="RefSeq" id="WP_039137400.1">
    <property type="nucleotide sequence ID" value="NZ_JSVC01000004.1"/>
</dbReference>
<dbReference type="Pfam" id="PF07494">
    <property type="entry name" value="Reg_prop"/>
    <property type="match status" value="9"/>
</dbReference>
<name>A0A0C1LK74_9BACT</name>
<dbReference type="GO" id="GO:0043565">
    <property type="term" value="F:sequence-specific DNA binding"/>
    <property type="evidence" value="ECO:0007669"/>
    <property type="project" value="InterPro"/>
</dbReference>
<dbReference type="Gene3D" id="3.30.565.10">
    <property type="entry name" value="Histidine kinase-like ATPase, C-terminal domain"/>
    <property type="match status" value="1"/>
</dbReference>
<dbReference type="CDD" id="cd16922">
    <property type="entry name" value="HATPase_EvgS-ArcB-TorS-like"/>
    <property type="match status" value="1"/>
</dbReference>
<keyword evidence="18" id="KW-1185">Reference proteome</keyword>
<dbReference type="Gene3D" id="3.40.50.2300">
    <property type="match status" value="1"/>
</dbReference>
<keyword evidence="4" id="KW-0808">Transferase</keyword>
<dbReference type="SUPFAM" id="SSF52172">
    <property type="entry name" value="CheY-like"/>
    <property type="match status" value="1"/>
</dbReference>
<keyword evidence="11" id="KW-0804">Transcription</keyword>
<dbReference type="EMBL" id="JSVC01000004">
    <property type="protein sequence ID" value="KIC95778.1"/>
    <property type="molecule type" value="Genomic_DNA"/>
</dbReference>
<keyword evidence="9" id="KW-0805">Transcription regulation</keyword>
<dbReference type="EC" id="2.7.13.3" evidence="2"/>
<dbReference type="SMART" id="SM00342">
    <property type="entry name" value="HTH_ARAC"/>
    <property type="match status" value="1"/>
</dbReference>
<dbReference type="InterPro" id="IPR001789">
    <property type="entry name" value="Sig_transdc_resp-reg_receiver"/>
</dbReference>
<keyword evidence="6" id="KW-0418">Kinase</keyword>
<evidence type="ECO:0000256" key="4">
    <source>
        <dbReference type="ARBA" id="ARBA00022679"/>
    </source>
</evidence>
<dbReference type="Proteomes" id="UP000031408">
    <property type="component" value="Unassembled WGS sequence"/>
</dbReference>
<dbReference type="CDD" id="cd00082">
    <property type="entry name" value="HisKA"/>
    <property type="match status" value="1"/>
</dbReference>
<dbReference type="Pfam" id="PF00512">
    <property type="entry name" value="HisKA"/>
    <property type="match status" value="1"/>
</dbReference>
<evidence type="ECO:0000256" key="13">
    <source>
        <dbReference type="SAM" id="SignalP"/>
    </source>
</evidence>
<evidence type="ECO:0000259" key="16">
    <source>
        <dbReference type="PROSITE" id="PS50110"/>
    </source>
</evidence>